<accession>A0A1T4RWP7</accession>
<gene>
    <name evidence="1" type="ORF">SAMN02745202_02464</name>
</gene>
<dbReference type="Proteomes" id="UP000190065">
    <property type="component" value="Unassembled WGS sequence"/>
</dbReference>
<dbReference type="EMBL" id="FUXK01000041">
    <property type="protein sequence ID" value="SKA20168.1"/>
    <property type="molecule type" value="Genomic_DNA"/>
</dbReference>
<evidence type="ECO:0000313" key="2">
    <source>
        <dbReference type="Proteomes" id="UP000190065"/>
    </source>
</evidence>
<proteinExistence type="predicted"/>
<organism evidence="1 2">
    <name type="scientific">Segatella oulorum</name>
    <dbReference type="NCBI Taxonomy" id="28136"/>
    <lineage>
        <taxon>Bacteria</taxon>
        <taxon>Pseudomonadati</taxon>
        <taxon>Bacteroidota</taxon>
        <taxon>Bacteroidia</taxon>
        <taxon>Bacteroidales</taxon>
        <taxon>Prevotellaceae</taxon>
        <taxon>Segatella</taxon>
    </lineage>
</organism>
<protein>
    <submittedName>
        <fullName evidence="1">Uncharacterized protein</fullName>
    </submittedName>
</protein>
<evidence type="ECO:0000313" key="1">
    <source>
        <dbReference type="EMBL" id="SKA20168.1"/>
    </source>
</evidence>
<sequence length="63" mass="7244">MVLVHVHRFPNKQTPPHTHRGRKCIAHSRPHSLKQIVCMQIGIEMMPFCFKASYFFGVIVASP</sequence>
<dbReference type="AlphaFoldDB" id="A0A1T4RWP7"/>
<name>A0A1T4RWP7_9BACT</name>
<reference evidence="1 2" key="1">
    <citation type="submission" date="2017-02" db="EMBL/GenBank/DDBJ databases">
        <authorList>
            <person name="Peterson S.W."/>
        </authorList>
    </citation>
    <scope>NUCLEOTIDE SEQUENCE [LARGE SCALE GENOMIC DNA]</scope>
    <source>
        <strain evidence="1 2">ATCC 43324</strain>
    </source>
</reference>